<gene>
    <name evidence="1" type="ORF">H7C18_17360</name>
</gene>
<proteinExistence type="predicted"/>
<evidence type="ECO:0000313" key="2">
    <source>
        <dbReference type="Proteomes" id="UP000564644"/>
    </source>
</evidence>
<keyword evidence="2" id="KW-1185">Reference proteome</keyword>
<sequence length="236" mass="27165">MAQFDVKITLPNQVFHGTQMKAIPGIRQKPINKAYCRANKDFGSGFYTTIDLYQATRWARKSIDDVIAFNRKMGQPLISNISEGELPAVAVLNCEPDGNNLDIPVHDFRAESKEWADFILKHRFDSSNVSCNCSLHPDIVCGVMADNNTGDIIAKFRKENRQIDNPADLKWFWERITLSQEGRRLIGLELGDQIAFLNEDLNEMLTVKGYYKYNLSKRIDVVTPQNYTEEWDYYEN</sequence>
<dbReference type="InterPro" id="IPR025051">
    <property type="entry name" value="DUF3990"/>
</dbReference>
<dbReference type="Pfam" id="PF13151">
    <property type="entry name" value="DUF3990"/>
    <property type="match status" value="1"/>
</dbReference>
<comment type="caution">
    <text evidence="1">The sequence shown here is derived from an EMBL/GenBank/DDBJ whole genome shotgun (WGS) entry which is preliminary data.</text>
</comment>
<reference evidence="1 2" key="1">
    <citation type="submission" date="2020-08" db="EMBL/GenBank/DDBJ databases">
        <title>Cohnella phylogeny.</title>
        <authorList>
            <person name="Dunlap C."/>
        </authorList>
    </citation>
    <scope>NUCLEOTIDE SEQUENCE [LARGE SCALE GENOMIC DNA]</scope>
    <source>
        <strain evidence="1 2">CBP 2801</strain>
    </source>
</reference>
<evidence type="ECO:0000313" key="1">
    <source>
        <dbReference type="EMBL" id="MBB6732692.1"/>
    </source>
</evidence>
<dbReference type="Proteomes" id="UP000564644">
    <property type="component" value="Unassembled WGS sequence"/>
</dbReference>
<protein>
    <submittedName>
        <fullName evidence="1">DUF3990 domain-containing protein</fullName>
    </submittedName>
</protein>
<dbReference type="RefSeq" id="WP_185130351.1">
    <property type="nucleotide sequence ID" value="NZ_JACJVO010000021.1"/>
</dbReference>
<dbReference type="EMBL" id="JACJVO010000021">
    <property type="protein sequence ID" value="MBB6732692.1"/>
    <property type="molecule type" value="Genomic_DNA"/>
</dbReference>
<organism evidence="1 2">
    <name type="scientific">Cohnella zeiphila</name>
    <dbReference type="NCBI Taxonomy" id="2761120"/>
    <lineage>
        <taxon>Bacteria</taxon>
        <taxon>Bacillati</taxon>
        <taxon>Bacillota</taxon>
        <taxon>Bacilli</taxon>
        <taxon>Bacillales</taxon>
        <taxon>Paenibacillaceae</taxon>
        <taxon>Cohnella</taxon>
    </lineage>
</organism>
<accession>A0A7X0SMF9</accession>
<name>A0A7X0SMF9_9BACL</name>
<dbReference type="AlphaFoldDB" id="A0A7X0SMF9"/>